<reference evidence="2 3" key="1">
    <citation type="submission" date="2023-05" db="EMBL/GenBank/DDBJ databases">
        <title>B98-5 Cell Line De Novo Hybrid Assembly: An Optical Mapping Approach.</title>
        <authorList>
            <person name="Kananen K."/>
            <person name="Auerbach J.A."/>
            <person name="Kautto E."/>
            <person name="Blachly J.S."/>
        </authorList>
    </citation>
    <scope>NUCLEOTIDE SEQUENCE [LARGE SCALE GENOMIC DNA]</scope>
    <source>
        <strain evidence="2">B95-8</strain>
        <tissue evidence="2">Cell line</tissue>
    </source>
</reference>
<sequence>MAQVTSNHRSLTKSQAITRCALYPNRYLSQTMQDDASTGERSLSREKLAVLKHALNVVGFSNLVSHVVNISLRKSTERRGSLLHPPLPCSETGAGGAGNRMVPRSRDSKEMNTMCGSLNEAATASAESE</sequence>
<proteinExistence type="predicted"/>
<dbReference type="Proteomes" id="UP001266305">
    <property type="component" value="Unassembled WGS sequence"/>
</dbReference>
<comment type="caution">
    <text evidence="2">The sequence shown here is derived from an EMBL/GenBank/DDBJ whole genome shotgun (WGS) entry which is preliminary data.</text>
</comment>
<name>A0ABQ9WAX7_SAGOE</name>
<keyword evidence="3" id="KW-1185">Reference proteome</keyword>
<evidence type="ECO:0000313" key="3">
    <source>
        <dbReference type="Proteomes" id="UP001266305"/>
    </source>
</evidence>
<evidence type="ECO:0000313" key="2">
    <source>
        <dbReference type="EMBL" id="KAK2118784.1"/>
    </source>
</evidence>
<evidence type="ECO:0000256" key="1">
    <source>
        <dbReference type="SAM" id="MobiDB-lite"/>
    </source>
</evidence>
<feature type="compositionally biased region" description="Polar residues" evidence="1">
    <location>
        <begin position="114"/>
        <end position="129"/>
    </location>
</feature>
<organism evidence="2 3">
    <name type="scientific">Saguinus oedipus</name>
    <name type="common">Cotton-top tamarin</name>
    <name type="synonym">Oedipomidas oedipus</name>
    <dbReference type="NCBI Taxonomy" id="9490"/>
    <lineage>
        <taxon>Eukaryota</taxon>
        <taxon>Metazoa</taxon>
        <taxon>Chordata</taxon>
        <taxon>Craniata</taxon>
        <taxon>Vertebrata</taxon>
        <taxon>Euteleostomi</taxon>
        <taxon>Mammalia</taxon>
        <taxon>Eutheria</taxon>
        <taxon>Euarchontoglires</taxon>
        <taxon>Primates</taxon>
        <taxon>Haplorrhini</taxon>
        <taxon>Platyrrhini</taxon>
        <taxon>Cebidae</taxon>
        <taxon>Callitrichinae</taxon>
        <taxon>Saguinus</taxon>
    </lineage>
</organism>
<feature type="region of interest" description="Disordered" evidence="1">
    <location>
        <begin position="76"/>
        <end position="129"/>
    </location>
</feature>
<protein>
    <submittedName>
        <fullName evidence="2">Uncharacterized protein</fullName>
    </submittedName>
</protein>
<gene>
    <name evidence="2" type="ORF">P7K49_000170</name>
</gene>
<accession>A0ABQ9WAX7</accession>
<dbReference type="EMBL" id="JASSZA010000001">
    <property type="protein sequence ID" value="KAK2118784.1"/>
    <property type="molecule type" value="Genomic_DNA"/>
</dbReference>